<dbReference type="Proteomes" id="UP000016511">
    <property type="component" value="Unassembled WGS sequence"/>
</dbReference>
<dbReference type="Gene3D" id="3.90.180.10">
    <property type="entry name" value="Medium-chain alcohol dehydrogenases, catalytic domain"/>
    <property type="match status" value="1"/>
</dbReference>
<dbReference type="InterPro" id="IPR020843">
    <property type="entry name" value="ER"/>
</dbReference>
<dbReference type="Pfam" id="PF00107">
    <property type="entry name" value="ADH_zinc_N"/>
    <property type="match status" value="1"/>
</dbReference>
<dbReference type="Gene3D" id="3.40.50.720">
    <property type="entry name" value="NAD(P)-binding Rossmann-like Domain"/>
    <property type="match status" value="1"/>
</dbReference>
<keyword evidence="1" id="KW-0560">Oxidoreductase</keyword>
<dbReference type="eggNOG" id="COG2130">
    <property type="taxonomic scope" value="Bacteria"/>
</dbReference>
<dbReference type="AlphaFoldDB" id="U1WS52"/>
<dbReference type="InterPro" id="IPR041694">
    <property type="entry name" value="ADH_N_2"/>
</dbReference>
<dbReference type="Pfam" id="PF16884">
    <property type="entry name" value="ADH_N_2"/>
    <property type="match status" value="1"/>
</dbReference>
<accession>U1WS52</accession>
<dbReference type="FunFam" id="3.40.50.720:FF:000121">
    <property type="entry name" value="Prostaglandin reductase 2"/>
    <property type="match status" value="1"/>
</dbReference>
<dbReference type="EMBL" id="AWSJ01000038">
    <property type="protein sequence ID" value="ERI11439.1"/>
    <property type="molecule type" value="Genomic_DNA"/>
</dbReference>
<evidence type="ECO:0000256" key="1">
    <source>
        <dbReference type="ARBA" id="ARBA00023002"/>
    </source>
</evidence>
<dbReference type="GO" id="GO:0016628">
    <property type="term" value="F:oxidoreductase activity, acting on the CH-CH group of donors, NAD or NADP as acceptor"/>
    <property type="evidence" value="ECO:0007669"/>
    <property type="project" value="InterPro"/>
</dbReference>
<dbReference type="SMART" id="SM00829">
    <property type="entry name" value="PKS_ER"/>
    <property type="match status" value="1"/>
</dbReference>
<keyword evidence="4" id="KW-1185">Reference proteome</keyword>
<dbReference type="STRING" id="649747.HMPREF0083_00426"/>
<name>U1WS52_ANEAE</name>
<dbReference type="PANTHER" id="PTHR43205:SF7">
    <property type="entry name" value="PROSTAGLANDIN REDUCTASE 1"/>
    <property type="match status" value="1"/>
</dbReference>
<sequence length="362" mass="39334">MYKDSSSAKPGKMIEESIDEEVRCMETNQQILLVSRPSGMPTKENFAFKQAPIPDVGENEVLIRTLYLSVDPYMRGRMSDRKSYVPPFPLNEVIVGGIVGEVIESRADDLSEGDIVIGNLGWQLYNIADTAEVRKIDPTIAPISTYLGVLGMPGLTAYFGLLDIGQPREGETVVISGAAGAVGMLVGQIAKIKGARVVGIAGSDEKIDYITKELGFDAAINYKTTNDIKQALHKACPDGVDVYFDNVGGEISDAVLSLLNHGARIPLCGQISLYNLEKPDIGPRLQSQLLIASALMKGFIVSDYAKQFNEGASQLAQWVQEGKIKYKENIVEGFENTIDAFLGLFTGENLGKQIVKVAEHSR</sequence>
<reference evidence="3 4" key="1">
    <citation type="submission" date="2013-08" db="EMBL/GenBank/DDBJ databases">
        <authorList>
            <person name="Weinstock G."/>
            <person name="Sodergren E."/>
            <person name="Wylie T."/>
            <person name="Fulton L."/>
            <person name="Fulton R."/>
            <person name="Fronick C."/>
            <person name="O'Laughlin M."/>
            <person name="Godfrey J."/>
            <person name="Miner T."/>
            <person name="Herter B."/>
            <person name="Appelbaum E."/>
            <person name="Cordes M."/>
            <person name="Lek S."/>
            <person name="Wollam A."/>
            <person name="Pepin K.H."/>
            <person name="Palsikar V.B."/>
            <person name="Mitreva M."/>
            <person name="Wilson R.K."/>
        </authorList>
    </citation>
    <scope>NUCLEOTIDE SEQUENCE [LARGE SCALE GENOMIC DNA]</scope>
    <source>
        <strain evidence="3 4">ATCC 12856</strain>
    </source>
</reference>
<evidence type="ECO:0000259" key="2">
    <source>
        <dbReference type="SMART" id="SM00829"/>
    </source>
</evidence>
<organism evidence="3 4">
    <name type="scientific">Aneurinibacillus aneurinilyticus ATCC 12856</name>
    <dbReference type="NCBI Taxonomy" id="649747"/>
    <lineage>
        <taxon>Bacteria</taxon>
        <taxon>Bacillati</taxon>
        <taxon>Bacillota</taxon>
        <taxon>Bacilli</taxon>
        <taxon>Bacillales</taxon>
        <taxon>Paenibacillaceae</taxon>
        <taxon>Aneurinibacillus group</taxon>
        <taxon>Aneurinibacillus</taxon>
    </lineage>
</organism>
<dbReference type="InterPro" id="IPR045010">
    <property type="entry name" value="MDR_fam"/>
</dbReference>
<dbReference type="HOGENOM" id="CLU_026673_29_2_9"/>
<protein>
    <submittedName>
        <fullName evidence="3">Oxidoreductase, zinc-binding dehydrogenase family protein</fullName>
    </submittedName>
</protein>
<dbReference type="InterPro" id="IPR013149">
    <property type="entry name" value="ADH-like_C"/>
</dbReference>
<evidence type="ECO:0000313" key="3">
    <source>
        <dbReference type="EMBL" id="ERI11439.1"/>
    </source>
</evidence>
<gene>
    <name evidence="3" type="ORF">HMPREF0083_00426</name>
</gene>
<dbReference type="CDD" id="cd05288">
    <property type="entry name" value="PGDH"/>
    <property type="match status" value="1"/>
</dbReference>
<dbReference type="PATRIC" id="fig|649747.3.peg.390"/>
<dbReference type="InterPro" id="IPR036291">
    <property type="entry name" value="NAD(P)-bd_dom_sf"/>
</dbReference>
<dbReference type="InterPro" id="IPR011032">
    <property type="entry name" value="GroES-like_sf"/>
</dbReference>
<feature type="domain" description="Enoyl reductase (ER)" evidence="2">
    <location>
        <begin position="41"/>
        <end position="355"/>
    </location>
</feature>
<comment type="caution">
    <text evidence="3">The sequence shown here is derived from an EMBL/GenBank/DDBJ whole genome shotgun (WGS) entry which is preliminary data.</text>
</comment>
<dbReference type="SUPFAM" id="SSF51735">
    <property type="entry name" value="NAD(P)-binding Rossmann-fold domains"/>
    <property type="match status" value="1"/>
</dbReference>
<dbReference type="SUPFAM" id="SSF50129">
    <property type="entry name" value="GroES-like"/>
    <property type="match status" value="2"/>
</dbReference>
<proteinExistence type="predicted"/>
<dbReference type="PANTHER" id="PTHR43205">
    <property type="entry name" value="PROSTAGLANDIN REDUCTASE"/>
    <property type="match status" value="1"/>
</dbReference>
<evidence type="ECO:0000313" key="4">
    <source>
        <dbReference type="Proteomes" id="UP000016511"/>
    </source>
</evidence>